<gene>
    <name evidence="4" type="ORF">ZIOFF_051301</name>
</gene>
<dbReference type="Proteomes" id="UP000734854">
    <property type="component" value="Unassembled WGS sequence"/>
</dbReference>
<proteinExistence type="predicted"/>
<evidence type="ECO:0000313" key="4">
    <source>
        <dbReference type="EMBL" id="KAG6490019.1"/>
    </source>
</evidence>
<evidence type="ECO:0000256" key="1">
    <source>
        <dbReference type="ARBA" id="ARBA00022741"/>
    </source>
</evidence>
<keyword evidence="2" id="KW-0342">GTP-binding</keyword>
<dbReference type="InterPro" id="IPR023179">
    <property type="entry name" value="GTP-bd_ortho_bundle_sf"/>
</dbReference>
<dbReference type="AlphaFoldDB" id="A0A8J5FLT7"/>
<keyword evidence="5" id="KW-1185">Reference proteome</keyword>
<sequence length="303" mass="33155">MVLTPCMELAKQDDDSNLILGEFAAGKRCSYRYLWLLWKQHKRFPTSDQQTSGTMADDKSKGKVIEVGLPSNPRTPPHADDLGHDVDRGGAAQGRGTVALLGSRDGSGVRDDELLLTSISVLVPSIPDIETGLRLALTGEIKYSVIGEERIAQYLLAVFNSRRTPLYWDHLANERIRSAPELDKTHADVFPDSTARKRRQLDTSDVLYIKQTSGTRADDKSKGKVIEVGLPSNPRTPPHADNLGHDVDRRGAAQDRGTVALLWSRDGSGVRDDELLLTSISDPKRGRGTQAGGGGEKLRRQVG</sequence>
<name>A0A8J5FLT7_ZINOF</name>
<evidence type="ECO:0000256" key="2">
    <source>
        <dbReference type="ARBA" id="ARBA00023134"/>
    </source>
</evidence>
<evidence type="ECO:0000313" key="5">
    <source>
        <dbReference type="Proteomes" id="UP000734854"/>
    </source>
</evidence>
<reference evidence="4 5" key="1">
    <citation type="submission" date="2020-08" db="EMBL/GenBank/DDBJ databases">
        <title>Plant Genome Project.</title>
        <authorList>
            <person name="Zhang R.-G."/>
        </authorList>
    </citation>
    <scope>NUCLEOTIDE SEQUENCE [LARGE SCALE GENOMIC DNA]</scope>
    <source>
        <tissue evidence="4">Rhizome</tissue>
    </source>
</reference>
<comment type="caution">
    <text evidence="4">The sequence shown here is derived from an EMBL/GenBank/DDBJ whole genome shotgun (WGS) entry which is preliminary data.</text>
</comment>
<protein>
    <submittedName>
        <fullName evidence="4">Uncharacterized protein</fullName>
    </submittedName>
</protein>
<evidence type="ECO:0000256" key="3">
    <source>
        <dbReference type="SAM" id="MobiDB-lite"/>
    </source>
</evidence>
<dbReference type="Gene3D" id="1.10.1580.10">
    <property type="match status" value="1"/>
</dbReference>
<accession>A0A8J5FLT7</accession>
<keyword evidence="1" id="KW-0547">Nucleotide-binding</keyword>
<dbReference type="EMBL" id="JACMSC010000014">
    <property type="protein sequence ID" value="KAG6490019.1"/>
    <property type="molecule type" value="Genomic_DNA"/>
</dbReference>
<organism evidence="4 5">
    <name type="scientific">Zingiber officinale</name>
    <name type="common">Ginger</name>
    <name type="synonym">Amomum zingiber</name>
    <dbReference type="NCBI Taxonomy" id="94328"/>
    <lineage>
        <taxon>Eukaryota</taxon>
        <taxon>Viridiplantae</taxon>
        <taxon>Streptophyta</taxon>
        <taxon>Embryophyta</taxon>
        <taxon>Tracheophyta</taxon>
        <taxon>Spermatophyta</taxon>
        <taxon>Magnoliopsida</taxon>
        <taxon>Liliopsida</taxon>
        <taxon>Zingiberales</taxon>
        <taxon>Zingiberaceae</taxon>
        <taxon>Zingiber</taxon>
    </lineage>
</organism>
<feature type="region of interest" description="Disordered" evidence="3">
    <location>
        <begin position="278"/>
        <end position="303"/>
    </location>
</feature>
<dbReference type="GO" id="GO:0005525">
    <property type="term" value="F:GTP binding"/>
    <property type="evidence" value="ECO:0007669"/>
    <property type="project" value="UniProtKB-KW"/>
</dbReference>